<dbReference type="InterPro" id="IPR003615">
    <property type="entry name" value="HNH_nuc"/>
</dbReference>
<dbReference type="RefSeq" id="YP_009625111.1">
    <property type="nucleotide sequence ID" value="NC_042129.1"/>
</dbReference>
<evidence type="ECO:0008006" key="3">
    <source>
        <dbReference type="Google" id="ProtNLM"/>
    </source>
</evidence>
<evidence type="ECO:0000313" key="1">
    <source>
        <dbReference type="EMBL" id="CUL01737.1"/>
    </source>
</evidence>
<keyword evidence="2" id="KW-1185">Reference proteome</keyword>
<dbReference type="KEGG" id="vg:40101993"/>
<sequence>MDTKLAEIFEGKHPNFSTGKLKDKIIKENIFPYECAICKISKWQNKHIVLQLDHIDGNNKNHLKSNLRLLCPNCHSQTDTFAGKNIKNNKKRYNVSDEEILNALLNSATISSAITSLGLSKGGNYKRFIKIANDNKLYHLLVNINEKILTDEIYEELVKIDYSKFGWVSKAAKIIGISPQKARKWIERKCPELIEQSFSRNK</sequence>
<proteinExistence type="predicted"/>
<organism evidence="1 2">
    <name type="scientific">Escherichia phage slur03</name>
    <dbReference type="NCBI Taxonomy" id="1720496"/>
    <lineage>
        <taxon>Viruses</taxon>
        <taxon>Duplodnaviria</taxon>
        <taxon>Heunggongvirae</taxon>
        <taxon>Uroviricota</taxon>
        <taxon>Caudoviricetes</taxon>
        <taxon>Pantevenvirales</taxon>
        <taxon>Straboviridae</taxon>
        <taxon>Tevenvirinae</taxon>
        <taxon>Tequatrovirus</taxon>
        <taxon>Tequatrovirus slur03</taxon>
    </lineage>
</organism>
<dbReference type="Proteomes" id="UP000247154">
    <property type="component" value="Segment"/>
</dbReference>
<evidence type="ECO:0000313" key="2">
    <source>
        <dbReference type="Proteomes" id="UP000247154"/>
    </source>
</evidence>
<dbReference type="CDD" id="cd00085">
    <property type="entry name" value="HNHc"/>
    <property type="match status" value="1"/>
</dbReference>
<name>A0A0M7QBM8_9CAUD</name>
<protein>
    <recommendedName>
        <fullName evidence="3">HNH endonuclease</fullName>
    </recommendedName>
</protein>
<reference evidence="1 2" key="1">
    <citation type="journal article" date="2015" name="Genome Announc.">
        <title>Draft Genome Sequences of 14 Escherichia coli Phages Isolated from Cattle Slurry.</title>
        <authorList>
            <person name="Smith R."/>
            <person name="O'Hara M."/>
            <person name="Hobman J.L."/>
            <person name="Millard A.D."/>
        </authorList>
    </citation>
    <scope>NUCLEOTIDE SEQUENCE [LARGE SCALE GENOMIC DNA]</scope>
</reference>
<accession>A0A0M7QBM8</accession>
<dbReference type="GeneID" id="40101993"/>
<dbReference type="EMBL" id="LN881728">
    <property type="protein sequence ID" value="CUL01737.1"/>
    <property type="molecule type" value="Genomic_DNA"/>
</dbReference>